<protein>
    <submittedName>
        <fullName evidence="1">Uncharacterized protein</fullName>
    </submittedName>
</protein>
<name>A0A0A9EK20_ARUDO</name>
<proteinExistence type="predicted"/>
<organism evidence="1">
    <name type="scientific">Arundo donax</name>
    <name type="common">Giant reed</name>
    <name type="synonym">Donax arundinaceus</name>
    <dbReference type="NCBI Taxonomy" id="35708"/>
    <lineage>
        <taxon>Eukaryota</taxon>
        <taxon>Viridiplantae</taxon>
        <taxon>Streptophyta</taxon>
        <taxon>Embryophyta</taxon>
        <taxon>Tracheophyta</taxon>
        <taxon>Spermatophyta</taxon>
        <taxon>Magnoliopsida</taxon>
        <taxon>Liliopsida</taxon>
        <taxon>Poales</taxon>
        <taxon>Poaceae</taxon>
        <taxon>PACMAD clade</taxon>
        <taxon>Arundinoideae</taxon>
        <taxon>Arundineae</taxon>
        <taxon>Arundo</taxon>
    </lineage>
</organism>
<sequence>MSASTCHSPWYNRRFYFFSLFWAENYQ</sequence>
<reference evidence="1" key="1">
    <citation type="submission" date="2014-09" db="EMBL/GenBank/DDBJ databases">
        <authorList>
            <person name="Magalhaes I.L.F."/>
            <person name="Oliveira U."/>
            <person name="Santos F.R."/>
            <person name="Vidigal T.H.D.A."/>
            <person name="Brescovit A.D."/>
            <person name="Santos A.J."/>
        </authorList>
    </citation>
    <scope>NUCLEOTIDE SEQUENCE</scope>
    <source>
        <tissue evidence="1">Shoot tissue taken approximately 20 cm above the soil surface</tissue>
    </source>
</reference>
<dbReference type="EMBL" id="GBRH01199710">
    <property type="protein sequence ID" value="JAD98185.1"/>
    <property type="molecule type" value="Transcribed_RNA"/>
</dbReference>
<accession>A0A0A9EK20</accession>
<reference evidence="1" key="2">
    <citation type="journal article" date="2015" name="Data Brief">
        <title>Shoot transcriptome of the giant reed, Arundo donax.</title>
        <authorList>
            <person name="Barrero R.A."/>
            <person name="Guerrero F.D."/>
            <person name="Moolhuijzen P."/>
            <person name="Goolsby J.A."/>
            <person name="Tidwell J."/>
            <person name="Bellgard S.E."/>
            <person name="Bellgard M.I."/>
        </authorList>
    </citation>
    <scope>NUCLEOTIDE SEQUENCE</scope>
    <source>
        <tissue evidence="1">Shoot tissue taken approximately 20 cm above the soil surface</tissue>
    </source>
</reference>
<evidence type="ECO:0000313" key="1">
    <source>
        <dbReference type="EMBL" id="JAD98185.1"/>
    </source>
</evidence>
<dbReference type="AlphaFoldDB" id="A0A0A9EK20"/>